<name>L0DPQ1_SINAD</name>
<evidence type="ECO:0000313" key="2">
    <source>
        <dbReference type="EMBL" id="AGA30661.1"/>
    </source>
</evidence>
<protein>
    <submittedName>
        <fullName evidence="2">Uncharacterized protein</fullName>
    </submittedName>
</protein>
<feature type="transmembrane region" description="Helical" evidence="1">
    <location>
        <begin position="47"/>
        <end position="69"/>
    </location>
</feature>
<keyword evidence="3" id="KW-1185">Reference proteome</keyword>
<accession>L0DPQ1</accession>
<dbReference type="EMBL" id="CP003364">
    <property type="protein sequence ID" value="AGA30661.1"/>
    <property type="molecule type" value="Genomic_DNA"/>
</dbReference>
<feature type="transmembrane region" description="Helical" evidence="1">
    <location>
        <begin position="75"/>
        <end position="97"/>
    </location>
</feature>
<dbReference type="RefSeq" id="WP_015249744.1">
    <property type="nucleotide sequence ID" value="NC_019892.1"/>
</dbReference>
<keyword evidence="1" id="KW-0812">Transmembrane</keyword>
<gene>
    <name evidence="2" type="ordered locus">Sinac_6586</name>
</gene>
<evidence type="ECO:0000313" key="3">
    <source>
        <dbReference type="Proteomes" id="UP000010798"/>
    </source>
</evidence>
<dbReference type="KEGG" id="saci:Sinac_6586"/>
<dbReference type="AlphaFoldDB" id="L0DPQ1"/>
<dbReference type="HOGENOM" id="CLU_2036488_0_0_0"/>
<sequence length="121" mass="13960">MDANIPEQQSTAEAEWQTRERYWRRKLGRIRLGVEPIEEQVAKYRRVTWMLTAVPLGLALIFVALFTAFRRPDVGAILAGVLLLPVVALAWFDFGLLKLRVARYSREFESYHPRSTPSGRT</sequence>
<reference evidence="2 3" key="1">
    <citation type="submission" date="2012-02" db="EMBL/GenBank/DDBJ databases">
        <title>Complete sequence of chromosome of Singulisphaera acidiphila DSM 18658.</title>
        <authorList>
            <consortium name="US DOE Joint Genome Institute (JGI-PGF)"/>
            <person name="Lucas S."/>
            <person name="Copeland A."/>
            <person name="Lapidus A."/>
            <person name="Glavina del Rio T."/>
            <person name="Dalin E."/>
            <person name="Tice H."/>
            <person name="Bruce D."/>
            <person name="Goodwin L."/>
            <person name="Pitluck S."/>
            <person name="Peters L."/>
            <person name="Ovchinnikova G."/>
            <person name="Chertkov O."/>
            <person name="Kyrpides N."/>
            <person name="Mavromatis K."/>
            <person name="Ivanova N."/>
            <person name="Brettin T."/>
            <person name="Detter J.C."/>
            <person name="Han C."/>
            <person name="Larimer F."/>
            <person name="Land M."/>
            <person name="Hauser L."/>
            <person name="Markowitz V."/>
            <person name="Cheng J.-F."/>
            <person name="Hugenholtz P."/>
            <person name="Woyke T."/>
            <person name="Wu D."/>
            <person name="Tindall B."/>
            <person name="Pomrenke H."/>
            <person name="Brambilla E."/>
            <person name="Klenk H.-P."/>
            <person name="Eisen J.A."/>
        </authorList>
    </citation>
    <scope>NUCLEOTIDE SEQUENCE [LARGE SCALE GENOMIC DNA]</scope>
    <source>
        <strain evidence="3">ATCC BAA-1392 / DSM 18658 / VKM B-2454 / MOB10</strain>
    </source>
</reference>
<dbReference type="Proteomes" id="UP000010798">
    <property type="component" value="Chromosome"/>
</dbReference>
<dbReference type="OrthoDB" id="9895998at2"/>
<keyword evidence="1" id="KW-1133">Transmembrane helix</keyword>
<keyword evidence="1" id="KW-0472">Membrane</keyword>
<proteinExistence type="predicted"/>
<organism evidence="2 3">
    <name type="scientific">Singulisphaera acidiphila (strain ATCC BAA-1392 / DSM 18658 / VKM B-2454 / MOB10)</name>
    <dbReference type="NCBI Taxonomy" id="886293"/>
    <lineage>
        <taxon>Bacteria</taxon>
        <taxon>Pseudomonadati</taxon>
        <taxon>Planctomycetota</taxon>
        <taxon>Planctomycetia</taxon>
        <taxon>Isosphaerales</taxon>
        <taxon>Isosphaeraceae</taxon>
        <taxon>Singulisphaera</taxon>
    </lineage>
</organism>
<evidence type="ECO:0000256" key="1">
    <source>
        <dbReference type="SAM" id="Phobius"/>
    </source>
</evidence>